<feature type="domain" description="HNH" evidence="1">
    <location>
        <begin position="192"/>
        <end position="246"/>
    </location>
</feature>
<evidence type="ECO:0000259" key="1">
    <source>
        <dbReference type="Pfam" id="PF01844"/>
    </source>
</evidence>
<reference evidence="2 3" key="1">
    <citation type="submission" date="2023-04" db="EMBL/GenBank/DDBJ databases">
        <title>A novel bacteria isolated from coastal sediment.</title>
        <authorList>
            <person name="Liu X.-J."/>
            <person name="Du Z.-J."/>
        </authorList>
    </citation>
    <scope>NUCLEOTIDE SEQUENCE [LARGE SCALE GENOMIC DNA]</scope>
    <source>
        <strain evidence="2 3">SDUM461004</strain>
    </source>
</reference>
<keyword evidence="2" id="KW-0378">Hydrolase</keyword>
<evidence type="ECO:0000313" key="2">
    <source>
        <dbReference type="EMBL" id="MDQ8196275.1"/>
    </source>
</evidence>
<dbReference type="Proteomes" id="UP001243717">
    <property type="component" value="Unassembled WGS sequence"/>
</dbReference>
<keyword evidence="2" id="KW-0255">Endonuclease</keyword>
<gene>
    <name evidence="2" type="ORF">QEH59_17705</name>
</gene>
<dbReference type="CDD" id="cd00085">
    <property type="entry name" value="HNHc"/>
    <property type="match status" value="1"/>
</dbReference>
<keyword evidence="3" id="KW-1185">Reference proteome</keyword>
<dbReference type="GO" id="GO:0004519">
    <property type="term" value="F:endonuclease activity"/>
    <property type="evidence" value="ECO:0007669"/>
    <property type="project" value="UniProtKB-KW"/>
</dbReference>
<name>A0ABU1ANA2_9BACT</name>
<dbReference type="RefSeq" id="WP_308986711.1">
    <property type="nucleotide sequence ID" value="NZ_JARXIC010000058.1"/>
</dbReference>
<dbReference type="Gene3D" id="1.10.30.50">
    <property type="match status" value="1"/>
</dbReference>
<comment type="caution">
    <text evidence="2">The sequence shown here is derived from an EMBL/GenBank/DDBJ whole genome shotgun (WGS) entry which is preliminary data.</text>
</comment>
<organism evidence="2 3">
    <name type="scientific">Thalassobacterium sedimentorum</name>
    <dbReference type="NCBI Taxonomy" id="3041258"/>
    <lineage>
        <taxon>Bacteria</taxon>
        <taxon>Pseudomonadati</taxon>
        <taxon>Verrucomicrobiota</taxon>
        <taxon>Opitutia</taxon>
        <taxon>Puniceicoccales</taxon>
        <taxon>Coraliomargaritaceae</taxon>
        <taxon>Thalassobacterium</taxon>
    </lineage>
</organism>
<dbReference type="Pfam" id="PF01844">
    <property type="entry name" value="HNH"/>
    <property type="match status" value="1"/>
</dbReference>
<sequence length="266" mass="29695">MIAYKPELLKKTVIKSVGVDVSVEANTSGRRSGLDVWFAPWRKRDGPVFQLKPVGLNRHLVTMKFGKSSGLCLMRIAGRNVEQTTFSEALLKSIKANADFEFKSLREDITSSLMWSAQVKGLGSQHADESLISTAKNVMVPMIAAMAELLGFEEIIEYEPEFEGAVTKKLVSVRERSPRNRLLALQLHGYECGTCGLKPLETFGEAFGGILEVHHIEPVSNLNEPRAYNPEIDLIPLCPNCHRMIHQINPPHTPDQLRTILNKQHA</sequence>
<dbReference type="InterPro" id="IPR002711">
    <property type="entry name" value="HNH"/>
</dbReference>
<dbReference type="InterPro" id="IPR003615">
    <property type="entry name" value="HNH_nuc"/>
</dbReference>
<protein>
    <submittedName>
        <fullName evidence="2">HNH endonuclease</fullName>
    </submittedName>
</protein>
<dbReference type="EMBL" id="JARXIC010000058">
    <property type="protein sequence ID" value="MDQ8196275.1"/>
    <property type="molecule type" value="Genomic_DNA"/>
</dbReference>
<keyword evidence="2" id="KW-0540">Nuclease</keyword>
<evidence type="ECO:0000313" key="3">
    <source>
        <dbReference type="Proteomes" id="UP001243717"/>
    </source>
</evidence>
<accession>A0ABU1ANA2</accession>
<proteinExistence type="predicted"/>